<dbReference type="AlphaFoldDB" id="A0A317ZE43"/>
<keyword evidence="2" id="KW-0540">Nuclease</keyword>
<keyword evidence="6" id="KW-1185">Reference proteome</keyword>
<organism evidence="5 6">
    <name type="scientific">Coraliomargarita sinensis</name>
    <dbReference type="NCBI Taxonomy" id="2174842"/>
    <lineage>
        <taxon>Bacteria</taxon>
        <taxon>Pseudomonadati</taxon>
        <taxon>Verrucomicrobiota</taxon>
        <taxon>Opitutia</taxon>
        <taxon>Puniceicoccales</taxon>
        <taxon>Coraliomargaritaceae</taxon>
        <taxon>Coraliomargarita</taxon>
    </lineage>
</organism>
<dbReference type="InterPro" id="IPR037038">
    <property type="entry name" value="HepT-like_sf"/>
</dbReference>
<dbReference type="PANTHER" id="PTHR33397">
    <property type="entry name" value="UPF0331 PROTEIN YUTE"/>
    <property type="match status" value="1"/>
</dbReference>
<keyword evidence="3" id="KW-0378">Hydrolase</keyword>
<proteinExistence type="inferred from homology"/>
<dbReference type="InterPro" id="IPR008201">
    <property type="entry name" value="HepT-like"/>
</dbReference>
<dbReference type="EMBL" id="QHJQ01000007">
    <property type="protein sequence ID" value="PXA03664.1"/>
    <property type="molecule type" value="Genomic_DNA"/>
</dbReference>
<dbReference type="InterPro" id="IPR052379">
    <property type="entry name" value="Type_VII_TA_RNase"/>
</dbReference>
<gene>
    <name evidence="5" type="ORF">DDZ13_10225</name>
</gene>
<keyword evidence="1" id="KW-1277">Toxin-antitoxin system</keyword>
<evidence type="ECO:0000256" key="2">
    <source>
        <dbReference type="ARBA" id="ARBA00022722"/>
    </source>
</evidence>
<sequence length="166" mass="19002">MGVWNYFDFINARGAHRRNFTFAKPMDYELYHEATLAMLRRQERALSDAKARMQSEAGLSELEWNGLEHALQLLVENAIGKAKHLLRLAGYSPAPVNAYDAFVALQEAGMCSESDVDVWAKAIGMRNAIVHEYLKVDRALIREVLDCGAYRHVTDFLERPFEHFLK</sequence>
<dbReference type="PANTHER" id="PTHR33397:SF5">
    <property type="entry name" value="RNASE YUTE-RELATED"/>
    <property type="match status" value="1"/>
</dbReference>
<evidence type="ECO:0000256" key="3">
    <source>
        <dbReference type="ARBA" id="ARBA00022801"/>
    </source>
</evidence>
<dbReference type="Pfam" id="PF01934">
    <property type="entry name" value="HepT-like"/>
    <property type="match status" value="1"/>
</dbReference>
<dbReference type="GO" id="GO:0016787">
    <property type="term" value="F:hydrolase activity"/>
    <property type="evidence" value="ECO:0007669"/>
    <property type="project" value="UniProtKB-KW"/>
</dbReference>
<evidence type="ECO:0000256" key="1">
    <source>
        <dbReference type="ARBA" id="ARBA00022649"/>
    </source>
</evidence>
<protein>
    <submittedName>
        <fullName evidence="5">DUF86 domain-containing protein</fullName>
    </submittedName>
</protein>
<dbReference type="SUPFAM" id="SSF81593">
    <property type="entry name" value="Nucleotidyltransferase substrate binding subunit/domain"/>
    <property type="match status" value="1"/>
</dbReference>
<evidence type="ECO:0000313" key="6">
    <source>
        <dbReference type="Proteomes" id="UP000247099"/>
    </source>
</evidence>
<dbReference type="Gene3D" id="1.20.120.580">
    <property type="entry name" value="bsu32300-like"/>
    <property type="match status" value="1"/>
</dbReference>
<dbReference type="Proteomes" id="UP000247099">
    <property type="component" value="Unassembled WGS sequence"/>
</dbReference>
<evidence type="ECO:0000313" key="5">
    <source>
        <dbReference type="EMBL" id="PXA03664.1"/>
    </source>
</evidence>
<comment type="similarity">
    <text evidence="4">Belongs to the HepT RNase toxin family.</text>
</comment>
<dbReference type="InParanoid" id="A0A317ZE43"/>
<dbReference type="GO" id="GO:0110001">
    <property type="term" value="C:toxin-antitoxin complex"/>
    <property type="evidence" value="ECO:0007669"/>
    <property type="project" value="InterPro"/>
</dbReference>
<comment type="caution">
    <text evidence="5">The sequence shown here is derived from an EMBL/GenBank/DDBJ whole genome shotgun (WGS) entry which is preliminary data.</text>
</comment>
<dbReference type="NCBIfam" id="NF047751">
    <property type="entry name" value="HepT_toxin"/>
    <property type="match status" value="1"/>
</dbReference>
<evidence type="ECO:0000256" key="4">
    <source>
        <dbReference type="ARBA" id="ARBA00024207"/>
    </source>
</evidence>
<dbReference type="GO" id="GO:0004540">
    <property type="term" value="F:RNA nuclease activity"/>
    <property type="evidence" value="ECO:0007669"/>
    <property type="project" value="InterPro"/>
</dbReference>
<accession>A0A317ZE43</accession>
<reference evidence="5 6" key="1">
    <citation type="submission" date="2018-05" db="EMBL/GenBank/DDBJ databases">
        <title>Coraliomargarita sinensis sp. nov., isolated from a marine solar saltern.</title>
        <authorList>
            <person name="Zhou L.Y."/>
        </authorList>
    </citation>
    <scope>NUCLEOTIDE SEQUENCE [LARGE SCALE GENOMIC DNA]</scope>
    <source>
        <strain evidence="5 6">WN38</strain>
    </source>
</reference>
<name>A0A317ZE43_9BACT</name>